<dbReference type="Pfam" id="PF00106">
    <property type="entry name" value="adh_short"/>
    <property type="match status" value="1"/>
</dbReference>
<dbReference type="EMBL" id="JAUQOM010000008">
    <property type="protein sequence ID" value="MDO7836489.1"/>
    <property type="molecule type" value="Genomic_DNA"/>
</dbReference>
<proteinExistence type="inferred from homology"/>
<evidence type="ECO:0000313" key="4">
    <source>
        <dbReference type="Proteomes" id="UP001176471"/>
    </source>
</evidence>
<dbReference type="InterPro" id="IPR036291">
    <property type="entry name" value="NAD(P)-bd_dom_sf"/>
</dbReference>
<comment type="caution">
    <text evidence="3">The sequence shown here is derived from an EMBL/GenBank/DDBJ whole genome shotgun (WGS) entry which is preliminary data.</text>
</comment>
<evidence type="ECO:0000313" key="3">
    <source>
        <dbReference type="EMBL" id="MDO7836489.1"/>
    </source>
</evidence>
<gene>
    <name evidence="3" type="ORF">Q4610_15685</name>
</gene>
<accession>A0ABT8ZPM8</accession>
<name>A0ABT8ZPM8_9SPHN</name>
<dbReference type="PRINTS" id="PR00081">
    <property type="entry name" value="GDHRDH"/>
</dbReference>
<dbReference type="SUPFAM" id="SSF51735">
    <property type="entry name" value="NAD(P)-binding Rossmann-fold domains"/>
    <property type="match status" value="1"/>
</dbReference>
<organism evidence="3 4">
    <name type="scientific">Sphingobium cyanobacteriorum</name>
    <dbReference type="NCBI Taxonomy" id="3063954"/>
    <lineage>
        <taxon>Bacteria</taxon>
        <taxon>Pseudomonadati</taxon>
        <taxon>Pseudomonadota</taxon>
        <taxon>Alphaproteobacteria</taxon>
        <taxon>Sphingomonadales</taxon>
        <taxon>Sphingomonadaceae</taxon>
        <taxon>Sphingobium</taxon>
    </lineage>
</organism>
<dbReference type="RefSeq" id="WP_304536900.1">
    <property type="nucleotide sequence ID" value="NZ_JAUQOM010000008.1"/>
</dbReference>
<sequence>MSGRVVVVTGAFGVLGGAVADAFAAQGDKVARVDYAPSPGIAIDGGIDIGGIDLTNADAALKAVSDVVAALGSIDILVNVAGGFTWETLADGDATSWNRMFAMNAVTCINMTRAALPELEKAAGARIINIGAGSAVVAAAGMGSYAASKMAVHKLTESLAAELMGKDITVNAILPSIIDTPTNRADMPDADFGQWVQPAAVADVILFLASPGARAISGALIPVSRGG</sequence>
<dbReference type="Proteomes" id="UP001176471">
    <property type="component" value="Unassembled WGS sequence"/>
</dbReference>
<protein>
    <submittedName>
        <fullName evidence="3">SDR family NAD(P)-dependent oxidoreductase</fullName>
    </submittedName>
</protein>
<comment type="similarity">
    <text evidence="1 2">Belongs to the short-chain dehydrogenases/reductases (SDR) family.</text>
</comment>
<dbReference type="InterPro" id="IPR002347">
    <property type="entry name" value="SDR_fam"/>
</dbReference>
<dbReference type="Gene3D" id="3.40.50.720">
    <property type="entry name" value="NAD(P)-binding Rossmann-like Domain"/>
    <property type="match status" value="1"/>
</dbReference>
<evidence type="ECO:0000256" key="2">
    <source>
        <dbReference type="RuleBase" id="RU000363"/>
    </source>
</evidence>
<dbReference type="PRINTS" id="PR00080">
    <property type="entry name" value="SDRFAMILY"/>
</dbReference>
<dbReference type="PANTHER" id="PTHR42760">
    <property type="entry name" value="SHORT-CHAIN DEHYDROGENASES/REDUCTASES FAMILY MEMBER"/>
    <property type="match status" value="1"/>
</dbReference>
<reference evidence="3" key="1">
    <citation type="submission" date="2023-07" db="EMBL/GenBank/DDBJ databases">
        <title>Bacterial whole genome sequence for Sphingobium sp. HBC34.</title>
        <authorList>
            <person name="Le V."/>
            <person name="Ko S.-R."/>
            <person name="Ahn C.-Y."/>
            <person name="Oh H.-M."/>
        </authorList>
    </citation>
    <scope>NUCLEOTIDE SEQUENCE</scope>
    <source>
        <strain evidence="3">HBC34</strain>
    </source>
</reference>
<keyword evidence="4" id="KW-1185">Reference proteome</keyword>
<evidence type="ECO:0000256" key="1">
    <source>
        <dbReference type="ARBA" id="ARBA00006484"/>
    </source>
</evidence>
<dbReference type="PANTHER" id="PTHR42760:SF135">
    <property type="entry name" value="BLL7886 PROTEIN"/>
    <property type="match status" value="1"/>
</dbReference>